<evidence type="ECO:0000256" key="2">
    <source>
        <dbReference type="ARBA" id="ARBA00023027"/>
    </source>
</evidence>
<dbReference type="Pfam" id="PF00389">
    <property type="entry name" value="2-Hacid_dh"/>
    <property type="match status" value="1"/>
</dbReference>
<reference evidence="7" key="1">
    <citation type="submission" date="2020-12" db="EMBL/GenBank/DDBJ databases">
        <title>Hymenobacter sp.</title>
        <authorList>
            <person name="Kim M.K."/>
        </authorList>
    </citation>
    <scope>NUCLEOTIDE SEQUENCE [LARGE SCALE GENOMIC DNA]</scope>
    <source>
        <strain evidence="7">BT553</strain>
    </source>
</reference>
<protein>
    <submittedName>
        <fullName evidence="6">D-2-hydroxyacid dehydrogenase</fullName>
    </submittedName>
</protein>
<dbReference type="Pfam" id="PF02826">
    <property type="entry name" value="2-Hacid_dh_C"/>
    <property type="match status" value="1"/>
</dbReference>
<feature type="domain" description="D-isomer specific 2-hydroxyacid dehydrogenase NAD-binding" evidence="5">
    <location>
        <begin position="105"/>
        <end position="274"/>
    </location>
</feature>
<gene>
    <name evidence="6" type="ORF">JAO74_09555</name>
</gene>
<dbReference type="InterPro" id="IPR006140">
    <property type="entry name" value="D-isomer_DH_NAD-bd"/>
</dbReference>
<dbReference type="InterPro" id="IPR006139">
    <property type="entry name" value="D-isomer_2_OHA_DH_cat_dom"/>
</dbReference>
<dbReference type="PANTHER" id="PTHR43333">
    <property type="entry name" value="2-HACID_DH_C DOMAIN-CONTAINING PROTEIN"/>
    <property type="match status" value="1"/>
</dbReference>
<keyword evidence="2" id="KW-0520">NAD</keyword>
<proteinExistence type="inferred from homology"/>
<evidence type="ECO:0000313" key="6">
    <source>
        <dbReference type="EMBL" id="MBJ6122036.1"/>
    </source>
</evidence>
<evidence type="ECO:0000256" key="1">
    <source>
        <dbReference type="ARBA" id="ARBA00023002"/>
    </source>
</evidence>
<dbReference type="RefSeq" id="WP_199037331.1">
    <property type="nucleotide sequence ID" value="NZ_JAELXS010000004.1"/>
</dbReference>
<evidence type="ECO:0000313" key="7">
    <source>
        <dbReference type="Proteomes" id="UP000640426"/>
    </source>
</evidence>
<evidence type="ECO:0000259" key="5">
    <source>
        <dbReference type="Pfam" id="PF02826"/>
    </source>
</evidence>
<comment type="caution">
    <text evidence="6">The sequence shown here is derived from an EMBL/GenBank/DDBJ whole genome shotgun (WGS) entry which is preliminary data.</text>
</comment>
<evidence type="ECO:0000259" key="4">
    <source>
        <dbReference type="Pfam" id="PF00389"/>
    </source>
</evidence>
<dbReference type="SUPFAM" id="SSF52283">
    <property type="entry name" value="Formate/glycerate dehydrogenase catalytic domain-like"/>
    <property type="match status" value="1"/>
</dbReference>
<accession>A0ABS0XPR7</accession>
<sequence>MRAVLPAAARPLLEPHLPADLNVAWFATPDEAKAAIAEAEIAWVDMQPTDLVADAIRASGPALRWVSTIYAGLDAFPLDLLRERGVTVTNGAGINAVTVAEYAVMAVLVAAKRLDEVVRAYDRREWPRDAPGKIELPGTRALVIGYGTIGRLIGERLAAFGVEVMGVTRSGRDGTLGPDAWRSRLGETDWVILAAPSTGDTRAMIGVEELAAMKPGGWIVNVARGDMIDDDALVTALTERRIGGAVLDPAHPEPLPADHPLWRTPNTLLTMHLSGRSQNTMFQRGAALFLENLTAWREGRPMRNQVDLNAGY</sequence>
<dbReference type="PANTHER" id="PTHR43333:SF1">
    <property type="entry name" value="D-ISOMER SPECIFIC 2-HYDROXYACID DEHYDROGENASE NAD-BINDING DOMAIN-CONTAINING PROTEIN"/>
    <property type="match status" value="1"/>
</dbReference>
<dbReference type="Proteomes" id="UP000640426">
    <property type="component" value="Unassembled WGS sequence"/>
</dbReference>
<keyword evidence="7" id="KW-1185">Reference proteome</keyword>
<organism evidence="6 7">
    <name type="scientific">Sphingomonas mollis</name>
    <dbReference type="NCBI Taxonomy" id="2795726"/>
    <lineage>
        <taxon>Bacteria</taxon>
        <taxon>Pseudomonadati</taxon>
        <taxon>Pseudomonadota</taxon>
        <taxon>Alphaproteobacteria</taxon>
        <taxon>Sphingomonadales</taxon>
        <taxon>Sphingomonadaceae</taxon>
        <taxon>Sphingomonas</taxon>
    </lineage>
</organism>
<dbReference type="Gene3D" id="3.40.50.720">
    <property type="entry name" value="NAD(P)-binding Rossmann-like Domain"/>
    <property type="match status" value="2"/>
</dbReference>
<name>A0ABS0XPR7_9SPHN</name>
<evidence type="ECO:0000256" key="3">
    <source>
        <dbReference type="RuleBase" id="RU003719"/>
    </source>
</evidence>
<dbReference type="InterPro" id="IPR036291">
    <property type="entry name" value="NAD(P)-bd_dom_sf"/>
</dbReference>
<dbReference type="CDD" id="cd05300">
    <property type="entry name" value="2-Hacid_dh_1"/>
    <property type="match status" value="1"/>
</dbReference>
<comment type="similarity">
    <text evidence="3">Belongs to the D-isomer specific 2-hydroxyacid dehydrogenase family.</text>
</comment>
<keyword evidence="1 3" id="KW-0560">Oxidoreductase</keyword>
<feature type="domain" description="D-isomer specific 2-hydroxyacid dehydrogenase catalytic" evidence="4">
    <location>
        <begin position="12"/>
        <end position="306"/>
    </location>
</feature>
<dbReference type="SUPFAM" id="SSF51735">
    <property type="entry name" value="NAD(P)-binding Rossmann-fold domains"/>
    <property type="match status" value="1"/>
</dbReference>
<dbReference type="EMBL" id="JAELXS010000004">
    <property type="protein sequence ID" value="MBJ6122036.1"/>
    <property type="molecule type" value="Genomic_DNA"/>
</dbReference>